<dbReference type="Gene3D" id="3.30.460.10">
    <property type="entry name" value="Beta Polymerase, domain 2"/>
    <property type="match status" value="1"/>
</dbReference>
<dbReference type="CDD" id="cd05400">
    <property type="entry name" value="NT_2-5OAS_ClassI-CCAase"/>
    <property type="match status" value="1"/>
</dbReference>
<gene>
    <name evidence="2" type="ORF">CN357_06115</name>
</gene>
<dbReference type="AlphaFoldDB" id="A0A9X6W275"/>
<dbReference type="PROSITE" id="PS50152">
    <property type="entry name" value="25A_SYNTH_3"/>
    <property type="match status" value="1"/>
</dbReference>
<proteinExistence type="predicted"/>
<dbReference type="RefSeq" id="WP_098434228.1">
    <property type="nucleotide sequence ID" value="NZ_NTSO01000003.1"/>
</dbReference>
<evidence type="ECO:0000313" key="3">
    <source>
        <dbReference type="Proteomes" id="UP000220210"/>
    </source>
</evidence>
<dbReference type="Pfam" id="PF18144">
    <property type="entry name" value="SMODS"/>
    <property type="match status" value="1"/>
</dbReference>
<dbReference type="InterPro" id="IPR006116">
    <property type="entry name" value="NT_2-5OAS_ClassI-CCAase"/>
</dbReference>
<evidence type="ECO:0000313" key="2">
    <source>
        <dbReference type="EMBL" id="PFF51383.1"/>
    </source>
</evidence>
<dbReference type="GO" id="GO:0051607">
    <property type="term" value="P:defense response to virus"/>
    <property type="evidence" value="ECO:0007669"/>
    <property type="project" value="UniProtKB-KW"/>
</dbReference>
<keyword evidence="1" id="KW-0051">Antiviral defense</keyword>
<protein>
    <submittedName>
        <fullName evidence="2">Nucleotidyltransferase</fullName>
    </submittedName>
</protein>
<dbReference type="GO" id="GO:0016779">
    <property type="term" value="F:nucleotidyltransferase activity"/>
    <property type="evidence" value="ECO:0007669"/>
    <property type="project" value="InterPro"/>
</dbReference>
<dbReference type="SUPFAM" id="SSF81301">
    <property type="entry name" value="Nucleotidyltransferase"/>
    <property type="match status" value="1"/>
</dbReference>
<evidence type="ECO:0000256" key="1">
    <source>
        <dbReference type="ARBA" id="ARBA00023118"/>
    </source>
</evidence>
<dbReference type="InterPro" id="IPR043519">
    <property type="entry name" value="NT_sf"/>
</dbReference>
<accession>A0A9X6W275</accession>
<comment type="caution">
    <text evidence="2">The sequence shown here is derived from an EMBL/GenBank/DDBJ whole genome shotgun (WGS) entry which is preliminary data.</text>
</comment>
<dbReference type="EMBL" id="NTSO01000003">
    <property type="protein sequence ID" value="PFF51383.1"/>
    <property type="molecule type" value="Genomic_DNA"/>
</dbReference>
<dbReference type="Proteomes" id="UP000220210">
    <property type="component" value="Unassembled WGS sequence"/>
</dbReference>
<sequence>MGVAENFKVFTNNLRTTNHAIVSERCKRVTKRINLDFRGLDSSTSNSRYVGSYGRGTDIEGFSDVDILMVLPYDMYAKYNSYIGNGQSALLQAVRNSIKSTYPNTEIGGDGQVVVVNFSDGVKFEIVPAFLNKGGKSYTYADSNNGGSWKVCKPILEIEAINEQNKMYNKKIKHLVRMVKAWKNKNNVSISGLLIETLVMNFMKDWEHNDESYIYYDWMARDFFKYLSECNPEQGYWLAWGSKQYVWRRGNFEYKAKQAYKTTLEAIEYDKKGYTSSAKEKWQEVFGKSYVG</sequence>
<organism evidence="2 3">
    <name type="scientific">Bacillus cereus</name>
    <dbReference type="NCBI Taxonomy" id="1396"/>
    <lineage>
        <taxon>Bacteria</taxon>
        <taxon>Bacillati</taxon>
        <taxon>Bacillota</taxon>
        <taxon>Bacilli</taxon>
        <taxon>Bacillales</taxon>
        <taxon>Bacillaceae</taxon>
        <taxon>Bacillus</taxon>
        <taxon>Bacillus cereus group</taxon>
    </lineage>
</organism>
<name>A0A9X6W275_BACCE</name>
<reference evidence="2 3" key="1">
    <citation type="submission" date="2017-09" db="EMBL/GenBank/DDBJ databases">
        <title>Large-scale bioinformatics analysis of Bacillus genomes uncovers conserved roles of natural products in bacterial physiology.</title>
        <authorList>
            <consortium name="Agbiome Team Llc"/>
            <person name="Bleich R.M."/>
            <person name="Kirk G.J."/>
            <person name="Santa Maria K.C."/>
            <person name="Allen S.E."/>
            <person name="Farag S."/>
            <person name="Shank E.A."/>
            <person name="Bowers A."/>
        </authorList>
    </citation>
    <scope>NUCLEOTIDE SEQUENCE [LARGE SCALE GENOMIC DNA]</scope>
    <source>
        <strain evidence="2 3">AFS020204</strain>
    </source>
</reference>